<dbReference type="Gene3D" id="3.40.50.200">
    <property type="entry name" value="Peptidase S8/S53 domain"/>
    <property type="match status" value="1"/>
</dbReference>
<evidence type="ECO:0000313" key="9">
    <source>
        <dbReference type="EMBL" id="MFC7383126.1"/>
    </source>
</evidence>
<dbReference type="PRINTS" id="PR00723">
    <property type="entry name" value="SUBTILISIN"/>
</dbReference>
<dbReference type="InterPro" id="IPR022398">
    <property type="entry name" value="Peptidase_S8_His-AS"/>
</dbReference>
<dbReference type="EMBL" id="JBHTCG010000007">
    <property type="protein sequence ID" value="MFC7383126.1"/>
    <property type="molecule type" value="Genomic_DNA"/>
</dbReference>
<dbReference type="PROSITE" id="PS00138">
    <property type="entry name" value="SUBTILASE_SER"/>
    <property type="match status" value="1"/>
</dbReference>
<dbReference type="InterPro" id="IPR017296">
    <property type="entry name" value="Peptidase_S8A_SAM-P45"/>
</dbReference>
<dbReference type="PIRSF" id="PIRSF037852">
    <property type="entry name" value="Subtilisin_rel_SAV5721"/>
    <property type="match status" value="1"/>
</dbReference>
<feature type="domain" description="Peptidase S8/S53" evidence="8">
    <location>
        <begin position="249"/>
        <end position="501"/>
    </location>
</feature>
<dbReference type="InterPro" id="IPR023828">
    <property type="entry name" value="Peptidase_S8_Ser-AS"/>
</dbReference>
<keyword evidence="2 5" id="KW-0645">Protease</keyword>
<keyword evidence="4 5" id="KW-0720">Serine protease</keyword>
<dbReference type="SUPFAM" id="SSF81296">
    <property type="entry name" value="E set domains"/>
    <property type="match status" value="1"/>
</dbReference>
<dbReference type="PANTHER" id="PTHR43399">
    <property type="entry name" value="SUBTILISIN-RELATED"/>
    <property type="match status" value="1"/>
</dbReference>
<proteinExistence type="inferred from homology"/>
<feature type="active site" description="Charge relay system" evidence="5">
    <location>
        <position position="467"/>
    </location>
</feature>
<gene>
    <name evidence="9" type="ORF">ACFQSB_12975</name>
</gene>
<dbReference type="Pfam" id="PF00082">
    <property type="entry name" value="Peptidase_S8"/>
    <property type="match status" value="1"/>
</dbReference>
<comment type="caution">
    <text evidence="9">The sequence shown here is derived from an EMBL/GenBank/DDBJ whole genome shotgun (WGS) entry which is preliminary data.</text>
</comment>
<keyword evidence="3 5" id="KW-0378">Hydrolase</keyword>
<dbReference type="Gene3D" id="2.60.40.10">
    <property type="entry name" value="Immunoglobulins"/>
    <property type="match status" value="1"/>
</dbReference>
<reference evidence="10" key="1">
    <citation type="journal article" date="2019" name="Int. J. Syst. Evol. Microbiol.">
        <title>The Global Catalogue of Microorganisms (GCM) 10K type strain sequencing project: providing services to taxonomists for standard genome sequencing and annotation.</title>
        <authorList>
            <consortium name="The Broad Institute Genomics Platform"/>
            <consortium name="The Broad Institute Genome Sequencing Center for Infectious Disease"/>
            <person name="Wu L."/>
            <person name="Ma J."/>
        </authorList>
    </citation>
    <scope>NUCLEOTIDE SEQUENCE [LARGE SCALE GENOMIC DNA]</scope>
    <source>
        <strain evidence="10">CECT 7649</strain>
    </source>
</reference>
<comment type="similarity">
    <text evidence="1 5 6">Belongs to the peptidase S8 family.</text>
</comment>
<feature type="chain" id="PRO_5047186692" evidence="7">
    <location>
        <begin position="25"/>
        <end position="1273"/>
    </location>
</feature>
<keyword evidence="7" id="KW-0732">Signal</keyword>
<dbReference type="InterPro" id="IPR000209">
    <property type="entry name" value="Peptidase_S8/S53_dom"/>
</dbReference>
<dbReference type="InterPro" id="IPR036852">
    <property type="entry name" value="Peptidase_S8/S53_dom_sf"/>
</dbReference>
<evidence type="ECO:0000256" key="6">
    <source>
        <dbReference type="RuleBase" id="RU003355"/>
    </source>
</evidence>
<dbReference type="InterPro" id="IPR051048">
    <property type="entry name" value="Peptidase_S8/S53_subtilisin"/>
</dbReference>
<dbReference type="Gene3D" id="3.50.30.30">
    <property type="match status" value="1"/>
</dbReference>
<evidence type="ECO:0000256" key="4">
    <source>
        <dbReference type="ARBA" id="ARBA00022825"/>
    </source>
</evidence>
<dbReference type="PROSITE" id="PS51892">
    <property type="entry name" value="SUBTILASE"/>
    <property type="match status" value="1"/>
</dbReference>
<keyword evidence="10" id="KW-1185">Reference proteome</keyword>
<feature type="active site" description="Charge relay system" evidence="5">
    <location>
        <position position="290"/>
    </location>
</feature>
<accession>A0ABW2P0F3</accession>
<evidence type="ECO:0000256" key="3">
    <source>
        <dbReference type="ARBA" id="ARBA00022801"/>
    </source>
</evidence>
<dbReference type="PROSITE" id="PS00136">
    <property type="entry name" value="SUBTILASE_ASP"/>
    <property type="match status" value="1"/>
</dbReference>
<evidence type="ECO:0000256" key="7">
    <source>
        <dbReference type="SAM" id="SignalP"/>
    </source>
</evidence>
<dbReference type="Proteomes" id="UP001596496">
    <property type="component" value="Unassembled WGS sequence"/>
</dbReference>
<dbReference type="InterPro" id="IPR013783">
    <property type="entry name" value="Ig-like_fold"/>
</dbReference>
<dbReference type="RefSeq" id="WP_380826545.1">
    <property type="nucleotide sequence ID" value="NZ_JBHTCG010000007.1"/>
</dbReference>
<dbReference type="PANTHER" id="PTHR43399:SF4">
    <property type="entry name" value="CELL WALL-ASSOCIATED PROTEASE"/>
    <property type="match status" value="1"/>
</dbReference>
<dbReference type="InterPro" id="IPR014756">
    <property type="entry name" value="Ig_E-set"/>
</dbReference>
<organism evidence="9 10">
    <name type="scientific">Sphaerisporangium rhizosphaerae</name>
    <dbReference type="NCBI Taxonomy" id="2269375"/>
    <lineage>
        <taxon>Bacteria</taxon>
        <taxon>Bacillati</taxon>
        <taxon>Actinomycetota</taxon>
        <taxon>Actinomycetes</taxon>
        <taxon>Streptosporangiales</taxon>
        <taxon>Streptosporangiaceae</taxon>
        <taxon>Sphaerisporangium</taxon>
    </lineage>
</organism>
<evidence type="ECO:0000259" key="8">
    <source>
        <dbReference type="Pfam" id="PF00082"/>
    </source>
</evidence>
<feature type="active site" description="Charge relay system" evidence="5">
    <location>
        <position position="258"/>
    </location>
</feature>
<feature type="signal peptide" evidence="7">
    <location>
        <begin position="1"/>
        <end position="24"/>
    </location>
</feature>
<protein>
    <submittedName>
        <fullName evidence="9">S8 family serine peptidase</fullName>
    </submittedName>
</protein>
<dbReference type="InterPro" id="IPR015500">
    <property type="entry name" value="Peptidase_S8_subtilisin-rel"/>
</dbReference>
<evidence type="ECO:0000256" key="2">
    <source>
        <dbReference type="ARBA" id="ARBA00022670"/>
    </source>
</evidence>
<name>A0ABW2P0F3_9ACTN</name>
<sequence>MQRPPSLRLGFTSLAAGLSLVMAASPLTGGTASADAPGSRLATASGLATASRAATGPSAGTRTVTLISGDKVTYRSGGDTPAIVSVQGPHGGRAAARITTVGDEVYVVPDTAAPYVTAGLVDRSLFDVTKLAAYGYDDASSDHIPLIVTYTDAAVRKRAEPAPGGAAKVRTLSSIQGAALSAGHDRAADFWNSLTGTAGAGASSRRAAPGTALAGGIAKVWLDGKAKADLADTVAQVRAPEVWAAGNTGTGVKVAVLDTGVDAAHPDLKDRITGTATFVPGQDVTDRNGHGTHVASTIAGTGAASEGVEKGVAPGADLLIGKVLDNAGSGQDSWIIAGMEWAARDQKAKVVSMSLGGGPSDGTDPLSQAVNRLSEETGALFTIAAGNSGPEDETVSAPSTADAALSVAAVSVGGKGTSLAAFSSRGPRVGDYGLKPEISAPGVDVLAARSQYAPEGEGAYQTMSGTSMATPHVAGVAALLSAAHPDWTGQRLKDALISSSKVLFQFGPYQAGGGLVDASAAVGGTVFATGTAHITTHWPYTTGQKATRQVTYTNTGDAPVTLNLNVTGGAPEGLFEPSAGTVTVPAHGTATAEVTLDVDRAELDGHLAARLDAVDQEGVLRAHTVLGYYKEGERAQLTVHAKDRSGKPLAGEMVVTRRLPNGHQSLDAYAIDESGTRTLRLPTGTYSIWMWGEVQGANGPHSLGVALLAKPSVDLSADTAVTLDAGAARQVSSVLPKGVDRPRTTVDTRVDFVRGFGGEEAVADSRLLGVQHDSVWVLPTGGKVTGGRLDLAARWRDEQPRLAVSSKDDDFDDLLIQSRYTPLPEGSHSFDAVFAGQGSAAELAAAKVKGKVAVVRWSDDADPVAMAEAARAAGARLLLLVGNGRGRLDAWDAVQTPAPMPVASVTMDEGERLIGRILNKGKAPLQVTSHPSAGYLFDLVHRWTGAVPADPVYRPGERDLARVEMSFANHKQATARDFRTDVLPDWPRGFSGYLTEGPARGTRTDWVSADGGVRWMEYALALDGGAQEQSDLVTYKAGATGDSRWFGPIVRPRMNDGTGWFPLRGGDALIFFLPAWGSSGGDHQGEMLFNEHVTQTASLYQGDTLVDRVTNDRTDRSVVLAPIVSPDRLPYRLVNEAARDASLYPYSTRTLTEWNFTSGYVETDHTLTLPIIQVDYDVDVDADGRAQRKADLTVTPRQLPYAVDAGPISAVTVEVSYDDGATWRSARLARSGDGWRTRLDAPRTAHAVTLRAFAKDTEGNSVSQTITRAFGLR</sequence>
<dbReference type="PROSITE" id="PS00137">
    <property type="entry name" value="SUBTILASE_HIS"/>
    <property type="match status" value="1"/>
</dbReference>
<dbReference type="InterPro" id="IPR023827">
    <property type="entry name" value="Peptidase_S8_Asp-AS"/>
</dbReference>
<dbReference type="SUPFAM" id="SSF52743">
    <property type="entry name" value="Subtilisin-like"/>
    <property type="match status" value="1"/>
</dbReference>
<evidence type="ECO:0000256" key="5">
    <source>
        <dbReference type="PROSITE-ProRule" id="PRU01240"/>
    </source>
</evidence>
<evidence type="ECO:0000313" key="10">
    <source>
        <dbReference type="Proteomes" id="UP001596496"/>
    </source>
</evidence>
<evidence type="ECO:0000256" key="1">
    <source>
        <dbReference type="ARBA" id="ARBA00011073"/>
    </source>
</evidence>